<dbReference type="AlphaFoldDB" id="A0A9Q3DZY7"/>
<evidence type="ECO:0000313" key="2">
    <source>
        <dbReference type="Proteomes" id="UP000765509"/>
    </source>
</evidence>
<accession>A0A9Q3DZY7</accession>
<evidence type="ECO:0000313" key="1">
    <source>
        <dbReference type="EMBL" id="MBW0513466.1"/>
    </source>
</evidence>
<name>A0A9Q3DZY7_9BASI</name>
<sequence length="153" mass="17215">MAPISNGYFNITSVHQGIRSSRGFIKAQGQVSISNTNDAIKQSLVILIHSIPPREYWQFILKGYSRGSSKTICQGSALHQYTLATRFIQYSMNSSRPVFSIIHHKDFIQPTSFPNLARYTFHQAVNAASRIPYRPAVSLKESSSQPFTYTSLI</sequence>
<organism evidence="1 2">
    <name type="scientific">Austropuccinia psidii MF-1</name>
    <dbReference type="NCBI Taxonomy" id="1389203"/>
    <lineage>
        <taxon>Eukaryota</taxon>
        <taxon>Fungi</taxon>
        <taxon>Dikarya</taxon>
        <taxon>Basidiomycota</taxon>
        <taxon>Pucciniomycotina</taxon>
        <taxon>Pucciniomycetes</taxon>
        <taxon>Pucciniales</taxon>
        <taxon>Sphaerophragmiaceae</taxon>
        <taxon>Austropuccinia</taxon>
    </lineage>
</organism>
<dbReference type="Proteomes" id="UP000765509">
    <property type="component" value="Unassembled WGS sequence"/>
</dbReference>
<gene>
    <name evidence="1" type="ORF">O181_053181</name>
</gene>
<proteinExistence type="predicted"/>
<reference evidence="1" key="1">
    <citation type="submission" date="2021-03" db="EMBL/GenBank/DDBJ databases">
        <title>Draft genome sequence of rust myrtle Austropuccinia psidii MF-1, a brazilian biotype.</title>
        <authorList>
            <person name="Quecine M.C."/>
            <person name="Pachon D.M.R."/>
            <person name="Bonatelli M.L."/>
            <person name="Correr F.H."/>
            <person name="Franceschini L.M."/>
            <person name="Leite T.F."/>
            <person name="Margarido G.R.A."/>
            <person name="Almeida C.A."/>
            <person name="Ferrarezi J.A."/>
            <person name="Labate C.A."/>
        </authorList>
    </citation>
    <scope>NUCLEOTIDE SEQUENCE</scope>
    <source>
        <strain evidence="1">MF-1</strain>
    </source>
</reference>
<protein>
    <submittedName>
        <fullName evidence="1">Uncharacterized protein</fullName>
    </submittedName>
</protein>
<keyword evidence="2" id="KW-1185">Reference proteome</keyword>
<comment type="caution">
    <text evidence="1">The sequence shown here is derived from an EMBL/GenBank/DDBJ whole genome shotgun (WGS) entry which is preliminary data.</text>
</comment>
<dbReference type="EMBL" id="AVOT02023441">
    <property type="protein sequence ID" value="MBW0513466.1"/>
    <property type="molecule type" value="Genomic_DNA"/>
</dbReference>